<dbReference type="GO" id="GO:0005829">
    <property type="term" value="C:cytosol"/>
    <property type="evidence" value="ECO:0007669"/>
    <property type="project" value="TreeGrafter"/>
</dbReference>
<dbReference type="SMART" id="SM00213">
    <property type="entry name" value="UBQ"/>
    <property type="match status" value="1"/>
</dbReference>
<dbReference type="SUPFAM" id="SSF54236">
    <property type="entry name" value="Ubiquitin-like"/>
    <property type="match status" value="1"/>
</dbReference>
<sequence length="203" mass="22579">MADGAVHEDFLKFTLVHGSNKYPVELQTDSSNDGPTVEDLANLAARLTDVPRGSQRLIFKGQSLTDLGQTLKSLRVKNGSKVMLIGKKFNPLEEENMKAVLAAEKKADDIEKRLTENVEELQGVEKGFLQTELVNQTLDKLTRKIQGITEDFMKTLESLDSLLIDSSLQQAKAKKKSLVQRIQVLLDKSDGISSRIESLKKKP</sequence>
<dbReference type="PROSITE" id="PS51035">
    <property type="entry name" value="BAG"/>
    <property type="match status" value="1"/>
</dbReference>
<dbReference type="PROSITE" id="PS50053">
    <property type="entry name" value="UBIQUITIN_2"/>
    <property type="match status" value="1"/>
</dbReference>
<dbReference type="PANTHER" id="PTHR12329:SF16">
    <property type="entry name" value="BAG FAMILY MOLECULAR CHAPERONE REGULATOR 1"/>
    <property type="match status" value="1"/>
</dbReference>
<feature type="domain" description="BAG" evidence="4">
    <location>
        <begin position="110"/>
        <end position="193"/>
    </location>
</feature>
<evidence type="ECO:0000313" key="6">
    <source>
        <dbReference type="Proteomes" id="UP001159428"/>
    </source>
</evidence>
<protein>
    <recommendedName>
        <fullName evidence="1">BAG family molecular chaperone regulator 1</fullName>
    </recommendedName>
</protein>
<organism evidence="5 6">
    <name type="scientific">Pocillopora meandrina</name>
    <dbReference type="NCBI Taxonomy" id="46732"/>
    <lineage>
        <taxon>Eukaryota</taxon>
        <taxon>Metazoa</taxon>
        <taxon>Cnidaria</taxon>
        <taxon>Anthozoa</taxon>
        <taxon>Hexacorallia</taxon>
        <taxon>Scleractinia</taxon>
        <taxon>Astrocoeniina</taxon>
        <taxon>Pocilloporidae</taxon>
        <taxon>Pocillopora</taxon>
    </lineage>
</organism>
<evidence type="ECO:0000256" key="2">
    <source>
        <dbReference type="ARBA" id="ARBA00023186"/>
    </source>
</evidence>
<dbReference type="Gene3D" id="1.20.58.120">
    <property type="entry name" value="BAG domain"/>
    <property type="match status" value="1"/>
</dbReference>
<evidence type="ECO:0000259" key="3">
    <source>
        <dbReference type="PROSITE" id="PS50053"/>
    </source>
</evidence>
<dbReference type="InterPro" id="IPR036533">
    <property type="entry name" value="BAG_dom_sf"/>
</dbReference>
<dbReference type="Pfam" id="PF02179">
    <property type="entry name" value="BAG"/>
    <property type="match status" value="1"/>
</dbReference>
<evidence type="ECO:0000256" key="1">
    <source>
        <dbReference type="ARBA" id="ARBA00022374"/>
    </source>
</evidence>
<dbReference type="Gene3D" id="3.10.20.90">
    <property type="entry name" value="Phosphatidylinositol 3-kinase Catalytic Subunit, Chain A, domain 1"/>
    <property type="match status" value="1"/>
</dbReference>
<dbReference type="PANTHER" id="PTHR12329">
    <property type="entry name" value="BCL2-ASSOCIATED ATHANOGENE"/>
    <property type="match status" value="1"/>
</dbReference>
<dbReference type="Proteomes" id="UP001159428">
    <property type="component" value="Unassembled WGS sequence"/>
</dbReference>
<keyword evidence="6" id="KW-1185">Reference proteome</keyword>
<dbReference type="Pfam" id="PF00240">
    <property type="entry name" value="ubiquitin"/>
    <property type="match status" value="1"/>
</dbReference>
<accession>A0AAU9XF80</accession>
<dbReference type="InterPro" id="IPR000626">
    <property type="entry name" value="Ubiquitin-like_dom"/>
</dbReference>
<dbReference type="GO" id="GO:0050821">
    <property type="term" value="P:protein stabilization"/>
    <property type="evidence" value="ECO:0007669"/>
    <property type="project" value="TreeGrafter"/>
</dbReference>
<dbReference type="GO" id="GO:0051087">
    <property type="term" value="F:protein-folding chaperone binding"/>
    <property type="evidence" value="ECO:0007669"/>
    <property type="project" value="InterPro"/>
</dbReference>
<name>A0AAU9XF80_9CNID</name>
<dbReference type="CDD" id="cd01812">
    <property type="entry name" value="Ubl_BAG1"/>
    <property type="match status" value="1"/>
</dbReference>
<dbReference type="EMBL" id="CALNXJ010000041">
    <property type="protein sequence ID" value="CAH3145991.1"/>
    <property type="molecule type" value="Genomic_DNA"/>
</dbReference>
<dbReference type="AlphaFoldDB" id="A0AAU9XF80"/>
<dbReference type="InterPro" id="IPR029071">
    <property type="entry name" value="Ubiquitin-like_domsf"/>
</dbReference>
<dbReference type="SUPFAM" id="SSF63491">
    <property type="entry name" value="BAG domain"/>
    <property type="match status" value="1"/>
</dbReference>
<evidence type="ECO:0000313" key="5">
    <source>
        <dbReference type="EMBL" id="CAH3145991.1"/>
    </source>
</evidence>
<gene>
    <name evidence="5" type="ORF">PMEA_00022734</name>
</gene>
<comment type="caution">
    <text evidence="5">The sequence shown here is derived from an EMBL/GenBank/DDBJ whole genome shotgun (WGS) entry which is preliminary data.</text>
</comment>
<reference evidence="5 6" key="1">
    <citation type="submission" date="2022-05" db="EMBL/GenBank/DDBJ databases">
        <authorList>
            <consortium name="Genoscope - CEA"/>
            <person name="William W."/>
        </authorList>
    </citation>
    <scope>NUCLEOTIDE SEQUENCE [LARGE SCALE GENOMIC DNA]</scope>
</reference>
<evidence type="ECO:0000259" key="4">
    <source>
        <dbReference type="PROSITE" id="PS51035"/>
    </source>
</evidence>
<feature type="domain" description="Ubiquitin-like" evidence="3">
    <location>
        <begin position="36"/>
        <end position="91"/>
    </location>
</feature>
<dbReference type="InterPro" id="IPR039773">
    <property type="entry name" value="BAG_chaperone_regulator"/>
</dbReference>
<proteinExistence type="predicted"/>
<dbReference type="InterPro" id="IPR003103">
    <property type="entry name" value="BAG_domain"/>
</dbReference>
<keyword evidence="2" id="KW-0143">Chaperone</keyword>
<dbReference type="GO" id="GO:0016020">
    <property type="term" value="C:membrane"/>
    <property type="evidence" value="ECO:0007669"/>
    <property type="project" value="TreeGrafter"/>
</dbReference>
<dbReference type="GO" id="GO:0005634">
    <property type="term" value="C:nucleus"/>
    <property type="evidence" value="ECO:0007669"/>
    <property type="project" value="TreeGrafter"/>
</dbReference>
<dbReference type="GO" id="GO:0000774">
    <property type="term" value="F:adenyl-nucleotide exchange factor activity"/>
    <property type="evidence" value="ECO:0007669"/>
    <property type="project" value="TreeGrafter"/>
</dbReference>